<dbReference type="Pfam" id="PF02737">
    <property type="entry name" value="3HCDH_N"/>
    <property type="match status" value="1"/>
</dbReference>
<evidence type="ECO:0000259" key="2">
    <source>
        <dbReference type="Pfam" id="PF00725"/>
    </source>
</evidence>
<dbReference type="InterPro" id="IPR006176">
    <property type="entry name" value="3-OHacyl-CoA_DH_NAD-bd"/>
</dbReference>
<dbReference type="Gene3D" id="2.120.10.30">
    <property type="entry name" value="TolB, C-terminal domain"/>
    <property type="match status" value="2"/>
</dbReference>
<dbReference type="InterPro" id="IPR013328">
    <property type="entry name" value="6PGD_dom2"/>
</dbReference>
<dbReference type="Gene3D" id="3.40.50.720">
    <property type="entry name" value="NAD(P)-binding Rossmann-like Domain"/>
    <property type="match status" value="1"/>
</dbReference>
<evidence type="ECO:0008006" key="6">
    <source>
        <dbReference type="Google" id="ProtNLM"/>
    </source>
</evidence>
<dbReference type="GO" id="GO:0070403">
    <property type="term" value="F:NAD+ binding"/>
    <property type="evidence" value="ECO:0007669"/>
    <property type="project" value="InterPro"/>
</dbReference>
<keyword evidence="5" id="KW-1185">Reference proteome</keyword>
<organism evidence="4 5">
    <name type="scientific">Cytospora paraplurivora</name>
    <dbReference type="NCBI Taxonomy" id="2898453"/>
    <lineage>
        <taxon>Eukaryota</taxon>
        <taxon>Fungi</taxon>
        <taxon>Dikarya</taxon>
        <taxon>Ascomycota</taxon>
        <taxon>Pezizomycotina</taxon>
        <taxon>Sordariomycetes</taxon>
        <taxon>Sordariomycetidae</taxon>
        <taxon>Diaporthales</taxon>
        <taxon>Cytosporaceae</taxon>
        <taxon>Cytospora</taxon>
    </lineage>
</organism>
<dbReference type="InterPro" id="IPR006108">
    <property type="entry name" value="3HC_DH_C"/>
</dbReference>
<dbReference type="SMART" id="SM00135">
    <property type="entry name" value="LY"/>
    <property type="match status" value="5"/>
</dbReference>
<feature type="domain" description="3-hydroxyacyl-CoA dehydrogenase C-terminal" evidence="2">
    <location>
        <begin position="198"/>
        <end position="292"/>
    </location>
</feature>
<dbReference type="Pfam" id="PF00725">
    <property type="entry name" value="3HCDH"/>
    <property type="match status" value="1"/>
</dbReference>
<evidence type="ECO:0000313" key="4">
    <source>
        <dbReference type="EMBL" id="KAK7742152.1"/>
    </source>
</evidence>
<dbReference type="SUPFAM" id="SSF51735">
    <property type="entry name" value="NAD(P)-binding Rossmann-fold domains"/>
    <property type="match status" value="1"/>
</dbReference>
<evidence type="ECO:0000256" key="1">
    <source>
        <dbReference type="ARBA" id="ARBA00023002"/>
    </source>
</evidence>
<feature type="domain" description="3-hydroxyacyl-CoA dehydrogenase NAD binding" evidence="3">
    <location>
        <begin position="19"/>
        <end position="194"/>
    </location>
</feature>
<dbReference type="AlphaFoldDB" id="A0AAN9UFZ7"/>
<reference evidence="4 5" key="1">
    <citation type="journal article" date="2023" name="PLoS ONE">
        <title>Cytospora paraplurivora sp. nov. isolated from orchards with fruit tree decline syndrome in Ontario, Canada.</title>
        <authorList>
            <person name="Ilyukhin E."/>
            <person name="Nguyen H.D.T."/>
            <person name="Castle A.J."/>
            <person name="Ellouze W."/>
        </authorList>
    </citation>
    <scope>NUCLEOTIDE SEQUENCE [LARGE SCALE GENOMIC DNA]</scope>
    <source>
        <strain evidence="4 5">FDS-564</strain>
    </source>
</reference>
<dbReference type="PANTHER" id="PTHR48075:SF10">
    <property type="entry name" value="DEHYDROGENASE, PUTATIVE (AFU_ORTHOLOGUE AFUA_5G10070)-RELATED"/>
    <property type="match status" value="1"/>
</dbReference>
<protein>
    <recommendedName>
        <fullName evidence="6">3-hydroxyacyl-CoA dehydrogenase</fullName>
    </recommendedName>
</protein>
<name>A0AAN9UFZ7_9PEZI</name>
<proteinExistence type="predicted"/>
<evidence type="ECO:0000259" key="3">
    <source>
        <dbReference type="Pfam" id="PF02737"/>
    </source>
</evidence>
<dbReference type="SUPFAM" id="SSF48179">
    <property type="entry name" value="6-phosphogluconate dehydrogenase C-terminal domain-like"/>
    <property type="match status" value="1"/>
</dbReference>
<dbReference type="Gene3D" id="1.10.1040.10">
    <property type="entry name" value="N-(1-d-carboxylethyl)-l-norvaline Dehydrogenase, domain 2"/>
    <property type="match status" value="1"/>
</dbReference>
<dbReference type="InterPro" id="IPR000033">
    <property type="entry name" value="LDLR_classB_rpt"/>
</dbReference>
<evidence type="ECO:0000313" key="5">
    <source>
        <dbReference type="Proteomes" id="UP001320245"/>
    </source>
</evidence>
<accession>A0AAN9UFZ7</accession>
<keyword evidence="1" id="KW-0560">Oxidoreductase</keyword>
<comment type="caution">
    <text evidence="4">The sequence shown here is derived from an EMBL/GenBank/DDBJ whole genome shotgun (WGS) entry which is preliminary data.</text>
</comment>
<dbReference type="InterPro" id="IPR008927">
    <property type="entry name" value="6-PGluconate_DH-like_C_sf"/>
</dbReference>
<dbReference type="InterPro" id="IPR011042">
    <property type="entry name" value="6-blade_b-propeller_TolB-like"/>
</dbReference>
<dbReference type="SUPFAM" id="SSF101898">
    <property type="entry name" value="NHL repeat"/>
    <property type="match status" value="1"/>
</dbReference>
<dbReference type="InterPro" id="IPR036291">
    <property type="entry name" value="NAD(P)-bd_dom_sf"/>
</dbReference>
<gene>
    <name evidence="4" type="ORF">SLS53_004738</name>
</gene>
<dbReference type="GO" id="GO:0016616">
    <property type="term" value="F:oxidoreductase activity, acting on the CH-OH group of donors, NAD or NADP as acceptor"/>
    <property type="evidence" value="ECO:0007669"/>
    <property type="project" value="InterPro"/>
</dbReference>
<dbReference type="GO" id="GO:0006631">
    <property type="term" value="P:fatty acid metabolic process"/>
    <property type="evidence" value="ECO:0007669"/>
    <property type="project" value="InterPro"/>
</dbReference>
<sequence length="607" mass="66749">MASSTSTWVEPQDYHTRPVAVLGGGVLGRRIAASWVAGGFDVHIRDPDEAQRTAAADYIHENIHVYPATKTNIYGPGRVSTFAELADAVANAWLVIEAVPEKLPIKIDTFAELEKLAPNDAILASNSSSYKSSEMLDKVKSVETKSRILNTHYYMPPGNNIVELMTDGFTDSRVIEFLTERQKEVGTTPYVARKESTGFIFNRLWAAVKRETLMVLAEGVSTPEQVDGMFQTMFGSKQGPCGIMDDVGLDTVAFIEKHYIAERGLPSEHTVDWLQANYLDKGKLGRKSHKGGLYPRVPSLRVLDIGVSSAKPTSSGTILEISGDGKKQKALVSNLPLPDGIDVDKASGRMFWTHMGNPGKPDGAVYSANLDGTDVQTVVPEGIINTGKQLVVEPESKKLYFCDREGLRVLRVNFDGSELETLIKRGDWEKDGFEDQTKWCVGITVSRKHGKFYWTQKGFSKSGKGRIFSANIDTPPGETAESRTDIQLFLGDLPEPIDLEVDETNDLLYWTDRGELPFGNVVNRAALDPSSGLLANKEGEKPFQTIARNFNEAIGLKLDHESGFLYVTDLGGSLYRANLDGSNKQRIYSSDERALAGVTIPLKASQF</sequence>
<dbReference type="EMBL" id="JAJSPL020000016">
    <property type="protein sequence ID" value="KAK7742152.1"/>
    <property type="molecule type" value="Genomic_DNA"/>
</dbReference>
<dbReference type="PANTHER" id="PTHR48075">
    <property type="entry name" value="3-HYDROXYACYL-COA DEHYDROGENASE FAMILY PROTEIN"/>
    <property type="match status" value="1"/>
</dbReference>
<dbReference type="Proteomes" id="UP001320245">
    <property type="component" value="Unassembled WGS sequence"/>
</dbReference>